<evidence type="ECO:0000313" key="4">
    <source>
        <dbReference type="EMBL" id="GHC61471.1"/>
    </source>
</evidence>
<evidence type="ECO:0000259" key="3">
    <source>
        <dbReference type="Pfam" id="PF02230"/>
    </source>
</evidence>
<feature type="domain" description="Phospholipase/carboxylesterase/thioesterase" evidence="3">
    <location>
        <begin position="42"/>
        <end position="218"/>
    </location>
</feature>
<sequence length="248" mass="28058">MKFFLVLLLTFTPLLAESPEWKHQTFQHEETTLPYASLRQGPADQKLPLVLFLHGAGERGTDNQAQLKHGMQELLAWSQKADQPCHILAPQCPSGIWWAQVENYRSPEELNFNESQPMLDALLALIEASAKEHQIDTKRIYLTGLSMGGYGTFALLAKSPDTWAAALPICGGGEAATVERFQDVPIHIVHGEDDSVVPVALSRHLYQALQKVKAPEAHYTEHLLTDHDSWTMTYRNPQFWEWMFAQKK</sequence>
<dbReference type="PANTHER" id="PTHR43037">
    <property type="entry name" value="UNNAMED PRODUCT-RELATED"/>
    <property type="match status" value="1"/>
</dbReference>
<accession>A0A918WPA1</accession>
<dbReference type="GO" id="GO:0016787">
    <property type="term" value="F:hydrolase activity"/>
    <property type="evidence" value="ECO:0007669"/>
    <property type="project" value="InterPro"/>
</dbReference>
<feature type="signal peptide" evidence="2">
    <location>
        <begin position="1"/>
        <end position="16"/>
    </location>
</feature>
<dbReference type="InterPro" id="IPR050955">
    <property type="entry name" value="Plant_Biomass_Hydrol_Est"/>
</dbReference>
<reference evidence="4" key="2">
    <citation type="submission" date="2020-09" db="EMBL/GenBank/DDBJ databases">
        <authorList>
            <person name="Sun Q."/>
            <person name="Kim S."/>
        </authorList>
    </citation>
    <scope>NUCLEOTIDE SEQUENCE</scope>
    <source>
        <strain evidence="4">KCTC 12988</strain>
    </source>
</reference>
<dbReference type="Proteomes" id="UP000644507">
    <property type="component" value="Unassembled WGS sequence"/>
</dbReference>
<keyword evidence="1 2" id="KW-0732">Signal</keyword>
<feature type="chain" id="PRO_5036919202" description="Phospholipase/carboxylesterase/thioesterase domain-containing protein" evidence="2">
    <location>
        <begin position="17"/>
        <end position="248"/>
    </location>
</feature>
<dbReference type="PANTHER" id="PTHR43037:SF1">
    <property type="entry name" value="BLL1128 PROTEIN"/>
    <property type="match status" value="1"/>
</dbReference>
<proteinExistence type="predicted"/>
<dbReference type="EMBL" id="BMXI01000014">
    <property type="protein sequence ID" value="GHC61471.1"/>
    <property type="molecule type" value="Genomic_DNA"/>
</dbReference>
<dbReference type="RefSeq" id="WP_189571851.1">
    <property type="nucleotide sequence ID" value="NZ_BMXI01000014.1"/>
</dbReference>
<dbReference type="AlphaFoldDB" id="A0A918WPA1"/>
<keyword evidence="5" id="KW-1185">Reference proteome</keyword>
<evidence type="ECO:0000256" key="2">
    <source>
        <dbReference type="SAM" id="SignalP"/>
    </source>
</evidence>
<dbReference type="Gene3D" id="3.40.50.1820">
    <property type="entry name" value="alpha/beta hydrolase"/>
    <property type="match status" value="1"/>
</dbReference>
<dbReference type="Pfam" id="PF02230">
    <property type="entry name" value="Abhydrolase_2"/>
    <property type="match status" value="1"/>
</dbReference>
<protein>
    <recommendedName>
        <fullName evidence="3">Phospholipase/carboxylesterase/thioesterase domain-containing protein</fullName>
    </recommendedName>
</protein>
<evidence type="ECO:0000256" key="1">
    <source>
        <dbReference type="ARBA" id="ARBA00022729"/>
    </source>
</evidence>
<comment type="caution">
    <text evidence="4">The sequence shown here is derived from an EMBL/GenBank/DDBJ whole genome shotgun (WGS) entry which is preliminary data.</text>
</comment>
<dbReference type="InterPro" id="IPR003140">
    <property type="entry name" value="PLipase/COase/thioEstase"/>
</dbReference>
<reference evidence="4" key="1">
    <citation type="journal article" date="2014" name="Int. J. Syst. Evol. Microbiol.">
        <title>Complete genome sequence of Corynebacterium casei LMG S-19264T (=DSM 44701T), isolated from a smear-ripened cheese.</title>
        <authorList>
            <consortium name="US DOE Joint Genome Institute (JGI-PGF)"/>
            <person name="Walter F."/>
            <person name="Albersmeier A."/>
            <person name="Kalinowski J."/>
            <person name="Ruckert C."/>
        </authorList>
    </citation>
    <scope>NUCLEOTIDE SEQUENCE</scope>
    <source>
        <strain evidence="4">KCTC 12988</strain>
    </source>
</reference>
<name>A0A918WPA1_9BACT</name>
<organism evidence="4 5">
    <name type="scientific">Roseibacillus persicicus</name>
    <dbReference type="NCBI Taxonomy" id="454148"/>
    <lineage>
        <taxon>Bacteria</taxon>
        <taxon>Pseudomonadati</taxon>
        <taxon>Verrucomicrobiota</taxon>
        <taxon>Verrucomicrobiia</taxon>
        <taxon>Verrucomicrobiales</taxon>
        <taxon>Verrucomicrobiaceae</taxon>
        <taxon>Roseibacillus</taxon>
    </lineage>
</organism>
<dbReference type="InterPro" id="IPR029058">
    <property type="entry name" value="AB_hydrolase_fold"/>
</dbReference>
<dbReference type="SUPFAM" id="SSF53474">
    <property type="entry name" value="alpha/beta-Hydrolases"/>
    <property type="match status" value="1"/>
</dbReference>
<evidence type="ECO:0000313" key="5">
    <source>
        <dbReference type="Proteomes" id="UP000644507"/>
    </source>
</evidence>
<gene>
    <name evidence="4" type="ORF">GCM10007100_31000</name>
</gene>